<keyword evidence="4 6" id="KW-0732">Signal</keyword>
<comment type="subcellular location">
    <subcellularLocation>
        <location evidence="1">Secreted</location>
    </subcellularLocation>
</comment>
<dbReference type="GO" id="GO:0007608">
    <property type="term" value="P:sensory perception of smell"/>
    <property type="evidence" value="ECO:0007669"/>
    <property type="project" value="TreeGrafter"/>
</dbReference>
<organism evidence="7">
    <name type="scientific">Anopheles funestus</name>
    <name type="common">African malaria mosquito</name>
    <dbReference type="NCBI Taxonomy" id="62324"/>
    <lineage>
        <taxon>Eukaryota</taxon>
        <taxon>Metazoa</taxon>
        <taxon>Ecdysozoa</taxon>
        <taxon>Arthropoda</taxon>
        <taxon>Hexapoda</taxon>
        <taxon>Insecta</taxon>
        <taxon>Pterygota</taxon>
        <taxon>Neoptera</taxon>
        <taxon>Endopterygota</taxon>
        <taxon>Diptera</taxon>
        <taxon>Nematocera</taxon>
        <taxon>Culicoidea</taxon>
        <taxon>Culicidae</taxon>
        <taxon>Anophelinae</taxon>
        <taxon>Anopheles</taxon>
    </lineage>
</organism>
<dbReference type="EnsemblMetazoa" id="AFUN008835-RA">
    <property type="protein sequence ID" value="AFUN008835-PA"/>
    <property type="gene ID" value="AFUN008835"/>
</dbReference>
<comment type="similarity">
    <text evidence="2">Belongs to the PBP/GOBP family.</text>
</comment>
<dbReference type="SUPFAM" id="SSF47565">
    <property type="entry name" value="Insect pheromone/odorant-binding proteins"/>
    <property type="match status" value="1"/>
</dbReference>
<dbReference type="FunFam" id="1.10.238.20:FF:000003">
    <property type="entry name" value="AGAP010409-PA"/>
    <property type="match status" value="1"/>
</dbReference>
<dbReference type="Gene3D" id="1.10.238.20">
    <property type="entry name" value="Pheromone/general odorant binding protein domain"/>
    <property type="match status" value="1"/>
</dbReference>
<evidence type="ECO:0000256" key="2">
    <source>
        <dbReference type="ARBA" id="ARBA00008098"/>
    </source>
</evidence>
<proteinExistence type="inferred from homology"/>
<evidence type="ECO:0000256" key="4">
    <source>
        <dbReference type="ARBA" id="ARBA00022729"/>
    </source>
</evidence>
<dbReference type="CDD" id="cd23992">
    <property type="entry name" value="PBP_GOBP"/>
    <property type="match status" value="1"/>
</dbReference>
<evidence type="ECO:0000256" key="6">
    <source>
        <dbReference type="SAM" id="SignalP"/>
    </source>
</evidence>
<protein>
    <submittedName>
        <fullName evidence="7">Uncharacterized protein</fullName>
    </submittedName>
</protein>
<dbReference type="InterPro" id="IPR036728">
    <property type="entry name" value="PBP_GOBP_sf"/>
</dbReference>
<dbReference type="GO" id="GO:0005615">
    <property type="term" value="C:extracellular space"/>
    <property type="evidence" value="ECO:0007669"/>
    <property type="project" value="TreeGrafter"/>
</dbReference>
<feature type="chain" id="PRO_5008134868" evidence="6">
    <location>
        <begin position="22"/>
        <end position="143"/>
    </location>
</feature>
<evidence type="ECO:0000256" key="1">
    <source>
        <dbReference type="ARBA" id="ARBA00004613"/>
    </source>
</evidence>
<evidence type="ECO:0000256" key="3">
    <source>
        <dbReference type="ARBA" id="ARBA00022525"/>
    </source>
</evidence>
<dbReference type="VEuPathDB" id="VectorBase:AFUN008835"/>
<sequence>MKSIVLLAAVLTVLSVQLVRATDDIESLIDSCSKVVEGMTEDLKARYRANAFPDDPVTHCFVRCLGLTLNLYDDEEGVDLHANWEHLGKVDDEIEFIAKHRDCLDNRNLALIDNPCDRAYSAFQCLKEEYGMDQSSSNSTSSS</sequence>
<dbReference type="PANTHER" id="PTHR11857:SF46">
    <property type="entry name" value="GENERAL ODORANT-BINDING PROTEIN 99A-RELATED"/>
    <property type="match status" value="1"/>
</dbReference>
<evidence type="ECO:0000313" key="7">
    <source>
        <dbReference type="EnsemblMetazoa" id="AFUN008835-PA"/>
    </source>
</evidence>
<dbReference type="AlphaFoldDB" id="A0A182RRE1"/>
<reference evidence="7" key="1">
    <citation type="submission" date="2020-05" db="UniProtKB">
        <authorList>
            <consortium name="EnsemblMetazoa"/>
        </authorList>
    </citation>
    <scope>IDENTIFICATION</scope>
    <source>
        <strain evidence="7">FUMOZ</strain>
    </source>
</reference>
<dbReference type="GO" id="GO:0005549">
    <property type="term" value="F:odorant binding"/>
    <property type="evidence" value="ECO:0007669"/>
    <property type="project" value="InterPro"/>
</dbReference>
<evidence type="ECO:0000256" key="5">
    <source>
        <dbReference type="ARBA" id="ARBA00023157"/>
    </source>
</evidence>
<keyword evidence="3" id="KW-0964">Secreted</keyword>
<dbReference type="PANTHER" id="PTHR11857">
    <property type="entry name" value="ODORANT BINDING PROTEIN-RELATED"/>
    <property type="match status" value="1"/>
</dbReference>
<dbReference type="Pfam" id="PF01395">
    <property type="entry name" value="PBP_GOBP"/>
    <property type="match status" value="1"/>
</dbReference>
<dbReference type="InterPro" id="IPR006170">
    <property type="entry name" value="PBP/GOBP"/>
</dbReference>
<dbReference type="SMART" id="SM00708">
    <property type="entry name" value="PhBP"/>
    <property type="match status" value="1"/>
</dbReference>
<keyword evidence="5" id="KW-1015">Disulfide bond</keyword>
<accession>A0A182RRE1</accession>
<dbReference type="VEuPathDB" id="VectorBase:AFUN2_003545"/>
<name>A0A182RRE1_ANOFN</name>
<feature type="signal peptide" evidence="6">
    <location>
        <begin position="1"/>
        <end position="21"/>
    </location>
</feature>